<accession>A0AA39GQB3</accession>
<sequence>MLTPMEYNGDIVYPAKDLPPAVVYTEELEACDGWRTCIEDHGRAMVALMRGASDEPSGDTSTQPAPGTTQDIALAMGFAAWRMGTLGAYDGCNVQLLDKTAIEGITDVDKATRNIRSIALAAIEEGVDAGDNPITEPGTAALGLAQVRRIIEDDHTGGLAEIYRHLRVDRDILALALPA</sequence>
<organism evidence="1 2">
    <name type="scientific">Sarocladium strictum</name>
    <name type="common">Black bundle disease fungus</name>
    <name type="synonym">Acremonium strictum</name>
    <dbReference type="NCBI Taxonomy" id="5046"/>
    <lineage>
        <taxon>Eukaryota</taxon>
        <taxon>Fungi</taxon>
        <taxon>Dikarya</taxon>
        <taxon>Ascomycota</taxon>
        <taxon>Pezizomycotina</taxon>
        <taxon>Sordariomycetes</taxon>
        <taxon>Hypocreomycetidae</taxon>
        <taxon>Hypocreales</taxon>
        <taxon>Sarocladiaceae</taxon>
        <taxon>Sarocladium</taxon>
    </lineage>
</organism>
<dbReference type="EMBL" id="JAPDFR010000001">
    <property type="protein sequence ID" value="KAK0391600.1"/>
    <property type="molecule type" value="Genomic_DNA"/>
</dbReference>
<name>A0AA39GQB3_SARSR</name>
<keyword evidence="2" id="KW-1185">Reference proteome</keyword>
<dbReference type="AlphaFoldDB" id="A0AA39GQB3"/>
<dbReference type="Proteomes" id="UP001175261">
    <property type="component" value="Unassembled WGS sequence"/>
</dbReference>
<comment type="caution">
    <text evidence="1">The sequence shown here is derived from an EMBL/GenBank/DDBJ whole genome shotgun (WGS) entry which is preliminary data.</text>
</comment>
<proteinExistence type="predicted"/>
<evidence type="ECO:0000313" key="2">
    <source>
        <dbReference type="Proteomes" id="UP001175261"/>
    </source>
</evidence>
<evidence type="ECO:0000313" key="1">
    <source>
        <dbReference type="EMBL" id="KAK0391600.1"/>
    </source>
</evidence>
<reference evidence="1" key="1">
    <citation type="submission" date="2022-10" db="EMBL/GenBank/DDBJ databases">
        <title>Determination and structural analysis of whole genome sequence of Sarocladium strictum F4-1.</title>
        <authorList>
            <person name="Hu L."/>
            <person name="Jiang Y."/>
        </authorList>
    </citation>
    <scope>NUCLEOTIDE SEQUENCE</scope>
    <source>
        <strain evidence="1">F4-1</strain>
    </source>
</reference>
<gene>
    <name evidence="1" type="ORF">NLU13_1100</name>
</gene>
<protein>
    <submittedName>
        <fullName evidence="1">Uncharacterized protein</fullName>
    </submittedName>
</protein>